<dbReference type="EMBL" id="CM027687">
    <property type="protein sequence ID" value="KAG0521842.1"/>
    <property type="molecule type" value="Genomic_DNA"/>
</dbReference>
<gene>
    <name evidence="1" type="ORF">BDA96_08G196200</name>
</gene>
<sequence>MEMEGGGLGFARVDMAARLSLWSMEVNPNGGVGWTRTRVIELQKLLPVGAGSISYGFLGFAHGVDVFFVGMNDGVLFSFDLKSGRVRKVYKGECDEDGLLGRVPCVVPYTSFCTPALRLVATEEEPEAIAASP</sequence>
<name>A0A921QJA8_SORBI</name>
<protein>
    <submittedName>
        <fullName evidence="1">Uncharacterized protein</fullName>
    </submittedName>
</protein>
<evidence type="ECO:0000313" key="1">
    <source>
        <dbReference type="EMBL" id="KAG0521842.1"/>
    </source>
</evidence>
<dbReference type="AlphaFoldDB" id="A0A921QJA8"/>
<reference evidence="1" key="2">
    <citation type="submission" date="2020-10" db="EMBL/GenBank/DDBJ databases">
        <authorList>
            <person name="Cooper E.A."/>
            <person name="Brenton Z.W."/>
            <person name="Flinn B.S."/>
            <person name="Jenkins J."/>
            <person name="Shu S."/>
            <person name="Flowers D."/>
            <person name="Luo F."/>
            <person name="Wang Y."/>
            <person name="Xia P."/>
            <person name="Barry K."/>
            <person name="Daum C."/>
            <person name="Lipzen A."/>
            <person name="Yoshinaga Y."/>
            <person name="Schmutz J."/>
            <person name="Saski C."/>
            <person name="Vermerris W."/>
            <person name="Kresovich S."/>
        </authorList>
    </citation>
    <scope>NUCLEOTIDE SEQUENCE</scope>
</reference>
<dbReference type="PANTHER" id="PTHR33186">
    <property type="entry name" value="OS10G0136150 PROTEIN-RELATED"/>
    <property type="match status" value="1"/>
</dbReference>
<proteinExistence type="predicted"/>
<dbReference type="PANTHER" id="PTHR33186:SF15">
    <property type="entry name" value="OS06G0249850 PROTEIN"/>
    <property type="match status" value="1"/>
</dbReference>
<dbReference type="Proteomes" id="UP000807115">
    <property type="component" value="Chromosome 8"/>
</dbReference>
<organism evidence="1 2">
    <name type="scientific">Sorghum bicolor</name>
    <name type="common">Sorghum</name>
    <name type="synonym">Sorghum vulgare</name>
    <dbReference type="NCBI Taxonomy" id="4558"/>
    <lineage>
        <taxon>Eukaryota</taxon>
        <taxon>Viridiplantae</taxon>
        <taxon>Streptophyta</taxon>
        <taxon>Embryophyta</taxon>
        <taxon>Tracheophyta</taxon>
        <taxon>Spermatophyta</taxon>
        <taxon>Magnoliopsida</taxon>
        <taxon>Liliopsida</taxon>
        <taxon>Poales</taxon>
        <taxon>Poaceae</taxon>
        <taxon>PACMAD clade</taxon>
        <taxon>Panicoideae</taxon>
        <taxon>Andropogonodae</taxon>
        <taxon>Andropogoneae</taxon>
        <taxon>Sorghinae</taxon>
        <taxon>Sorghum</taxon>
    </lineage>
</organism>
<accession>A0A921QJA8</accession>
<reference evidence="1" key="1">
    <citation type="journal article" date="2019" name="BMC Genomics">
        <title>A new reference genome for Sorghum bicolor reveals high levels of sequence similarity between sweet and grain genotypes: implications for the genetics of sugar metabolism.</title>
        <authorList>
            <person name="Cooper E.A."/>
            <person name="Brenton Z.W."/>
            <person name="Flinn B.S."/>
            <person name="Jenkins J."/>
            <person name="Shu S."/>
            <person name="Flowers D."/>
            <person name="Luo F."/>
            <person name="Wang Y."/>
            <person name="Xia P."/>
            <person name="Barry K."/>
            <person name="Daum C."/>
            <person name="Lipzen A."/>
            <person name="Yoshinaga Y."/>
            <person name="Schmutz J."/>
            <person name="Saski C."/>
            <person name="Vermerris W."/>
            <person name="Kresovich S."/>
        </authorList>
    </citation>
    <scope>NUCLEOTIDE SEQUENCE</scope>
</reference>
<comment type="caution">
    <text evidence="1">The sequence shown here is derived from an EMBL/GenBank/DDBJ whole genome shotgun (WGS) entry which is preliminary data.</text>
</comment>
<evidence type="ECO:0000313" key="2">
    <source>
        <dbReference type="Proteomes" id="UP000807115"/>
    </source>
</evidence>